<dbReference type="PANTHER" id="PTHR11956:SF5">
    <property type="entry name" value="ARGININE--TRNA LIGASE, CYTOPLASMIC"/>
    <property type="match status" value="1"/>
</dbReference>
<dbReference type="Pfam" id="PF00750">
    <property type="entry name" value="tRNA-synt_1d"/>
    <property type="match status" value="1"/>
</dbReference>
<dbReference type="InterPro" id="IPR036695">
    <property type="entry name" value="Arg-tRNA-synth_N_sf"/>
</dbReference>
<evidence type="ECO:0000256" key="1">
    <source>
        <dbReference type="ARBA" id="ARBA00005594"/>
    </source>
</evidence>
<dbReference type="GO" id="GO:0005737">
    <property type="term" value="C:cytoplasm"/>
    <property type="evidence" value="ECO:0007669"/>
    <property type="project" value="UniProtKB-SubCell"/>
</dbReference>
<evidence type="ECO:0000256" key="7">
    <source>
        <dbReference type="ARBA" id="ARBA00023146"/>
    </source>
</evidence>
<dbReference type="InterPro" id="IPR009080">
    <property type="entry name" value="tRNAsynth_Ia_anticodon-bd"/>
</dbReference>
<dbReference type="GO" id="GO:0005524">
    <property type="term" value="F:ATP binding"/>
    <property type="evidence" value="ECO:0007669"/>
    <property type="project" value="UniProtKB-UniRule"/>
</dbReference>
<reference evidence="13 14" key="1">
    <citation type="submission" date="2014-08" db="EMBL/GenBank/DDBJ databases">
        <title>Comparative genomics of the Paenibacillus odorifer group.</title>
        <authorList>
            <person name="den Bakker H.C."/>
            <person name="Tsai Y.-C."/>
            <person name="Martin N."/>
            <person name="Korlach J."/>
            <person name="Wiedmann M."/>
        </authorList>
    </citation>
    <scope>NUCLEOTIDE SEQUENCE [LARGE SCALE GENOMIC DNA]</scope>
    <source>
        <strain evidence="13 14">DSM 1735</strain>
    </source>
</reference>
<dbReference type="HAMAP" id="MF_00123">
    <property type="entry name" value="Arg_tRNA_synth"/>
    <property type="match status" value="1"/>
</dbReference>
<evidence type="ECO:0000256" key="9">
    <source>
        <dbReference type="HAMAP-Rule" id="MF_00123"/>
    </source>
</evidence>
<evidence type="ECO:0000256" key="2">
    <source>
        <dbReference type="ARBA" id="ARBA00022490"/>
    </source>
</evidence>
<dbReference type="RefSeq" id="WP_042207921.1">
    <property type="nucleotide sequence ID" value="NZ_CP009288.1"/>
</dbReference>
<dbReference type="Gene3D" id="3.30.1360.70">
    <property type="entry name" value="Arginyl tRNA synthetase N-terminal domain"/>
    <property type="match status" value="1"/>
</dbReference>
<dbReference type="eggNOG" id="COG0018">
    <property type="taxonomic scope" value="Bacteria"/>
</dbReference>
<sequence length="619" mass="69062">MLSQLIQKEIEQSVKRVMERLGLEIPEELSVAVEQPANPEHGDYSSNIAMQLARTLRKPPLVIAQLIQEELKTTGLAEGLLEKAETAAPGFLNVYICWNTWARRDFALPPAPDEKVVIEHTSVNPNKSMHIGHLRNSCIGDTLVRMLRRINYTVEVHNYIDDLGNQLADTVVGLLNVPLTGEHVRFGDYCWDIYSAINKEYAANPEMAAKRAETLHKLEEGTGNVAWLGSLAAERIVREHIAEMKPFGIEYDLLVWESSIVREGFWSAAFERLRRTPLFYQETEGKLAGCWVLKQGTEQGEQESEHITDKVLVRSNGILTYTAKDIAYHLWKFGLLGKDFTYTKFEEGLFTTVNGGEHLPLGRADVVINVIDSRQEYPQNMVKEALRALGYSAQADKLYHAGYGVVSLSPASAADLGIDISDGKTSYAMSGRQGIGIKVSDLINLVENSIEQSRSDKDGLPSRTIALAAIRYYLLRFNLGTEVVFDLRQATEISGNTGVYLMYSYARAVSVLAKAPVIDLVMDEEAVIPDNMEKAEAALLRHIAFWPDTLYAAGQELAPNAICGYAHTLATLFNNFYSACPILKAEPERLRFRLWLVRRFAGTLKDALDVLGLPAPERL</sequence>
<keyword evidence="6 9" id="KW-0648">Protein biosynthesis</keyword>
<dbReference type="InterPro" id="IPR005148">
    <property type="entry name" value="Arg-tRNA-synth_N"/>
</dbReference>
<evidence type="ECO:0000259" key="12">
    <source>
        <dbReference type="SMART" id="SM01016"/>
    </source>
</evidence>
<evidence type="ECO:0000256" key="10">
    <source>
        <dbReference type="RuleBase" id="RU363038"/>
    </source>
</evidence>
<evidence type="ECO:0000256" key="6">
    <source>
        <dbReference type="ARBA" id="ARBA00022917"/>
    </source>
</evidence>
<dbReference type="InterPro" id="IPR001412">
    <property type="entry name" value="aa-tRNA-synth_I_CS"/>
</dbReference>
<gene>
    <name evidence="9" type="primary">argS</name>
    <name evidence="13" type="ORF">PDUR_21040</name>
</gene>
<dbReference type="SUPFAM" id="SSF55190">
    <property type="entry name" value="Arginyl-tRNA synthetase (ArgRS), N-terminal 'additional' domain"/>
    <property type="match status" value="1"/>
</dbReference>
<keyword evidence="14" id="KW-1185">Reference proteome</keyword>
<dbReference type="SUPFAM" id="SSF47323">
    <property type="entry name" value="Anticodon-binding domain of a subclass of class I aminoacyl-tRNA synthetases"/>
    <property type="match status" value="1"/>
</dbReference>
<dbReference type="GO" id="GO:0006420">
    <property type="term" value="P:arginyl-tRNA aminoacylation"/>
    <property type="evidence" value="ECO:0007669"/>
    <property type="project" value="UniProtKB-UniRule"/>
</dbReference>
<dbReference type="KEGG" id="pdu:PDUR_21040"/>
<dbReference type="Proteomes" id="UP000029409">
    <property type="component" value="Chromosome"/>
</dbReference>
<dbReference type="InterPro" id="IPR035684">
    <property type="entry name" value="ArgRS_core"/>
</dbReference>
<feature type="short sequence motif" description="'HIGH' region" evidence="9">
    <location>
        <begin position="123"/>
        <end position="133"/>
    </location>
</feature>
<dbReference type="SUPFAM" id="SSF52374">
    <property type="entry name" value="Nucleotidylyl transferase"/>
    <property type="match status" value="1"/>
</dbReference>
<dbReference type="InterPro" id="IPR014729">
    <property type="entry name" value="Rossmann-like_a/b/a_fold"/>
</dbReference>
<evidence type="ECO:0000313" key="13">
    <source>
        <dbReference type="EMBL" id="AIQ14122.1"/>
    </source>
</evidence>
<feature type="domain" description="DALR anticodon binding" evidence="11">
    <location>
        <begin position="501"/>
        <end position="619"/>
    </location>
</feature>
<evidence type="ECO:0000256" key="3">
    <source>
        <dbReference type="ARBA" id="ARBA00022598"/>
    </source>
</evidence>
<dbReference type="EC" id="6.1.1.19" evidence="9"/>
<dbReference type="SMART" id="SM01016">
    <property type="entry name" value="Arg_tRNA_synt_N"/>
    <property type="match status" value="1"/>
</dbReference>
<dbReference type="InterPro" id="IPR008909">
    <property type="entry name" value="DALR_anticod-bd"/>
</dbReference>
<proteinExistence type="inferred from homology"/>
<keyword evidence="4 9" id="KW-0547">Nucleotide-binding</keyword>
<name>A0A089HSQ6_PAEDU</name>
<comment type="catalytic activity">
    <reaction evidence="8 9">
        <text>tRNA(Arg) + L-arginine + ATP = L-arginyl-tRNA(Arg) + AMP + diphosphate</text>
        <dbReference type="Rhea" id="RHEA:20301"/>
        <dbReference type="Rhea" id="RHEA-COMP:9658"/>
        <dbReference type="Rhea" id="RHEA-COMP:9673"/>
        <dbReference type="ChEBI" id="CHEBI:30616"/>
        <dbReference type="ChEBI" id="CHEBI:32682"/>
        <dbReference type="ChEBI" id="CHEBI:33019"/>
        <dbReference type="ChEBI" id="CHEBI:78442"/>
        <dbReference type="ChEBI" id="CHEBI:78513"/>
        <dbReference type="ChEBI" id="CHEBI:456215"/>
        <dbReference type="EC" id="6.1.1.19"/>
    </reaction>
</comment>
<dbReference type="Gene3D" id="3.40.50.620">
    <property type="entry name" value="HUPs"/>
    <property type="match status" value="1"/>
</dbReference>
<organism evidence="13 14">
    <name type="scientific">Paenibacillus durus</name>
    <name type="common">Paenibacillus azotofixans</name>
    <dbReference type="NCBI Taxonomy" id="44251"/>
    <lineage>
        <taxon>Bacteria</taxon>
        <taxon>Bacillati</taxon>
        <taxon>Bacillota</taxon>
        <taxon>Bacilli</taxon>
        <taxon>Bacillales</taxon>
        <taxon>Paenibacillaceae</taxon>
        <taxon>Paenibacillus</taxon>
    </lineage>
</organism>
<comment type="similarity">
    <text evidence="1 9 10">Belongs to the class-I aminoacyl-tRNA synthetase family.</text>
</comment>
<dbReference type="OrthoDB" id="9805987at2"/>
<dbReference type="Gene3D" id="1.10.730.10">
    <property type="entry name" value="Isoleucyl-tRNA Synthetase, Domain 1"/>
    <property type="match status" value="1"/>
</dbReference>
<feature type="domain" description="Arginyl tRNA synthetase N-terminal" evidence="12">
    <location>
        <begin position="4"/>
        <end position="96"/>
    </location>
</feature>
<dbReference type="Pfam" id="PF03485">
    <property type="entry name" value="Arg_tRNA_synt_N"/>
    <property type="match status" value="1"/>
</dbReference>
<evidence type="ECO:0000259" key="11">
    <source>
        <dbReference type="SMART" id="SM00836"/>
    </source>
</evidence>
<evidence type="ECO:0000256" key="8">
    <source>
        <dbReference type="ARBA" id="ARBA00049339"/>
    </source>
</evidence>
<dbReference type="PANTHER" id="PTHR11956">
    <property type="entry name" value="ARGINYL-TRNA SYNTHETASE"/>
    <property type="match status" value="1"/>
</dbReference>
<dbReference type="AlphaFoldDB" id="A0A089HSQ6"/>
<dbReference type="SMART" id="SM00836">
    <property type="entry name" value="DALR_1"/>
    <property type="match status" value="1"/>
</dbReference>
<comment type="subcellular location">
    <subcellularLocation>
        <location evidence="9">Cytoplasm</location>
    </subcellularLocation>
</comment>
<accession>A0A089HSQ6</accession>
<dbReference type="PROSITE" id="PS00178">
    <property type="entry name" value="AA_TRNA_LIGASE_I"/>
    <property type="match status" value="1"/>
</dbReference>
<keyword evidence="5 9" id="KW-0067">ATP-binding</keyword>
<dbReference type="InterPro" id="IPR001278">
    <property type="entry name" value="Arg-tRNA-ligase"/>
</dbReference>
<keyword evidence="2 9" id="KW-0963">Cytoplasm</keyword>
<evidence type="ECO:0000313" key="14">
    <source>
        <dbReference type="Proteomes" id="UP000029409"/>
    </source>
</evidence>
<dbReference type="EMBL" id="CP009288">
    <property type="protein sequence ID" value="AIQ14122.1"/>
    <property type="molecule type" value="Genomic_DNA"/>
</dbReference>
<evidence type="ECO:0000256" key="5">
    <source>
        <dbReference type="ARBA" id="ARBA00022840"/>
    </source>
</evidence>
<evidence type="ECO:0000256" key="4">
    <source>
        <dbReference type="ARBA" id="ARBA00022741"/>
    </source>
</evidence>
<dbReference type="STRING" id="44251.PDUR_21040"/>
<dbReference type="Pfam" id="PF05746">
    <property type="entry name" value="DALR_1"/>
    <property type="match status" value="1"/>
</dbReference>
<keyword evidence="3 9" id="KW-0436">Ligase</keyword>
<dbReference type="PRINTS" id="PR01038">
    <property type="entry name" value="TRNASYNTHARG"/>
</dbReference>
<protein>
    <recommendedName>
        <fullName evidence="9">Arginine--tRNA ligase</fullName>
        <ecNumber evidence="9">6.1.1.19</ecNumber>
    </recommendedName>
    <alternativeName>
        <fullName evidence="9">Arginyl-tRNA synthetase</fullName>
        <shortName evidence="9">ArgRS</shortName>
    </alternativeName>
</protein>
<comment type="subunit">
    <text evidence="9">Monomer.</text>
</comment>
<dbReference type="GO" id="GO:0004814">
    <property type="term" value="F:arginine-tRNA ligase activity"/>
    <property type="evidence" value="ECO:0007669"/>
    <property type="project" value="UniProtKB-UniRule"/>
</dbReference>
<keyword evidence="7 9" id="KW-0030">Aminoacyl-tRNA synthetase</keyword>